<evidence type="ECO:0000313" key="2">
    <source>
        <dbReference type="EMBL" id="KAF3338277.1"/>
    </source>
</evidence>
<keyword evidence="2" id="KW-0067">ATP-binding</keyword>
<comment type="caution">
    <text evidence="2">The sequence shown here is derived from an EMBL/GenBank/DDBJ whole genome shotgun (WGS) entry which is preliminary data.</text>
</comment>
<name>A0A833VFX7_9POAL</name>
<dbReference type="EMBL" id="SWLB01000005">
    <property type="protein sequence ID" value="KAF3338277.1"/>
    <property type="molecule type" value="Genomic_DNA"/>
</dbReference>
<organism evidence="2 3">
    <name type="scientific">Carex littledalei</name>
    <dbReference type="NCBI Taxonomy" id="544730"/>
    <lineage>
        <taxon>Eukaryota</taxon>
        <taxon>Viridiplantae</taxon>
        <taxon>Streptophyta</taxon>
        <taxon>Embryophyta</taxon>
        <taxon>Tracheophyta</taxon>
        <taxon>Spermatophyta</taxon>
        <taxon>Magnoliopsida</taxon>
        <taxon>Liliopsida</taxon>
        <taxon>Poales</taxon>
        <taxon>Cyperaceae</taxon>
        <taxon>Cyperoideae</taxon>
        <taxon>Cariceae</taxon>
        <taxon>Carex</taxon>
        <taxon>Carex subgen. Euthyceras</taxon>
    </lineage>
</organism>
<keyword evidence="2" id="KW-0547">Nucleotide-binding</keyword>
<accession>A0A833VFX7</accession>
<evidence type="ECO:0000256" key="1">
    <source>
        <dbReference type="SAM" id="MobiDB-lite"/>
    </source>
</evidence>
<feature type="region of interest" description="Disordered" evidence="1">
    <location>
        <begin position="67"/>
        <end position="95"/>
    </location>
</feature>
<keyword evidence="2" id="KW-0347">Helicase</keyword>
<dbReference type="AlphaFoldDB" id="A0A833VFX7"/>
<proteinExistence type="predicted"/>
<evidence type="ECO:0000313" key="3">
    <source>
        <dbReference type="Proteomes" id="UP000623129"/>
    </source>
</evidence>
<dbReference type="Proteomes" id="UP000623129">
    <property type="component" value="Unassembled WGS sequence"/>
</dbReference>
<keyword evidence="2" id="KW-0378">Hydrolase</keyword>
<sequence>MRHLPLSTFFPLSTSPLQCRLSFPLFSAHHVFFLCYVLLAQVSRSKKGSLTSRNFLLSLHDPEHHPLLTPLDPEQHPPLDPSYPDNHLSPPLSTHSSGRRSGEFFAAIFALLNIVCRRSLQTMTFHYRVVKKLAATWAKMVIISNSSRRAVVTGDKLKSLSTRLSSLGILITSGELTHQFIVSRQYERVVVFSKIPLPNYRPDLDDRKPLREVSIPFDLQREVDNLLGDHLQRKRSTKGVLPGPTFSRSSSSDSFIANESRSAF</sequence>
<feature type="region of interest" description="Disordered" evidence="1">
    <location>
        <begin position="234"/>
        <end position="264"/>
    </location>
</feature>
<protein>
    <submittedName>
        <fullName evidence="2">ATP-dependent RNA helicase DHX36 isoform X1</fullName>
    </submittedName>
</protein>
<feature type="compositionally biased region" description="Polar residues" evidence="1">
    <location>
        <begin position="255"/>
        <end position="264"/>
    </location>
</feature>
<dbReference type="GO" id="GO:0004386">
    <property type="term" value="F:helicase activity"/>
    <property type="evidence" value="ECO:0007669"/>
    <property type="project" value="UniProtKB-KW"/>
</dbReference>
<dbReference type="OrthoDB" id="426235at2759"/>
<gene>
    <name evidence="2" type="ORF">FCM35_KLT17114</name>
</gene>
<keyword evidence="3" id="KW-1185">Reference proteome</keyword>
<reference evidence="2" key="1">
    <citation type="submission" date="2020-01" db="EMBL/GenBank/DDBJ databases">
        <title>Genome sequence of Kobresia littledalei, the first chromosome-level genome in the family Cyperaceae.</title>
        <authorList>
            <person name="Qu G."/>
        </authorList>
    </citation>
    <scope>NUCLEOTIDE SEQUENCE</scope>
    <source>
        <strain evidence="2">C.B.Clarke</strain>
        <tissue evidence="2">Leaf</tissue>
    </source>
</reference>